<dbReference type="InterPro" id="IPR041431">
    <property type="entry name" value="Mvd1_C"/>
</dbReference>
<dbReference type="EC" id="4.1.1.33" evidence="2"/>
<dbReference type="InterPro" id="IPR020568">
    <property type="entry name" value="Ribosomal_Su5_D2-typ_SF"/>
</dbReference>
<keyword evidence="4" id="KW-0547">Nucleotide-binding</keyword>
<evidence type="ECO:0000256" key="1">
    <source>
        <dbReference type="ARBA" id="ARBA00008831"/>
    </source>
</evidence>
<dbReference type="PANTHER" id="PTHR10977:SF3">
    <property type="entry name" value="DIPHOSPHOMEVALONATE DECARBOXYLASE"/>
    <property type="match status" value="1"/>
</dbReference>
<dbReference type="Gene3D" id="3.30.70.890">
    <property type="entry name" value="GHMP kinase, C-terminal domain"/>
    <property type="match status" value="1"/>
</dbReference>
<dbReference type="RefSeq" id="WP_063245214.1">
    <property type="nucleotide sequence ID" value="NZ_LUKF01000020.1"/>
</dbReference>
<comment type="caution">
    <text evidence="10">The sequence shown here is derived from an EMBL/GenBank/DDBJ whole genome shotgun (WGS) entry which is preliminary data.</text>
</comment>
<evidence type="ECO:0000256" key="4">
    <source>
        <dbReference type="ARBA" id="ARBA00022741"/>
    </source>
</evidence>
<gene>
    <name evidence="10" type="ORF">AZI85_13400</name>
</gene>
<dbReference type="EMBL" id="LUKF01000020">
    <property type="protein sequence ID" value="KYG60456.1"/>
    <property type="molecule type" value="Genomic_DNA"/>
</dbReference>
<proteinExistence type="inferred from homology"/>
<dbReference type="Pfam" id="PF18376">
    <property type="entry name" value="MDD_C"/>
    <property type="match status" value="1"/>
</dbReference>
<dbReference type="Gene3D" id="3.30.230.10">
    <property type="match status" value="1"/>
</dbReference>
<evidence type="ECO:0000256" key="5">
    <source>
        <dbReference type="ARBA" id="ARBA00022840"/>
    </source>
</evidence>
<dbReference type="AlphaFoldDB" id="A0A150WBY5"/>
<dbReference type="InterPro" id="IPR036554">
    <property type="entry name" value="GHMP_kinase_C_sf"/>
</dbReference>
<dbReference type="InterPro" id="IPR053859">
    <property type="entry name" value="MVD-like_N"/>
</dbReference>
<dbReference type="InterPro" id="IPR014721">
    <property type="entry name" value="Ribsml_uS5_D2-typ_fold_subgr"/>
</dbReference>
<dbReference type="GO" id="GO:0019287">
    <property type="term" value="P:isopentenyl diphosphate biosynthetic process, mevalonate pathway"/>
    <property type="evidence" value="ECO:0007669"/>
    <property type="project" value="InterPro"/>
</dbReference>
<dbReference type="SUPFAM" id="SSF55060">
    <property type="entry name" value="GHMP Kinase, C-terminal domain"/>
    <property type="match status" value="1"/>
</dbReference>
<keyword evidence="5" id="KW-0067">ATP-binding</keyword>
<keyword evidence="3" id="KW-0444">Lipid biosynthesis</keyword>
<evidence type="ECO:0000256" key="2">
    <source>
        <dbReference type="ARBA" id="ARBA00012296"/>
    </source>
</evidence>
<keyword evidence="7" id="KW-0456">Lyase</keyword>
<comment type="similarity">
    <text evidence="1">Belongs to the diphosphomevalonate decarboxylase family.</text>
</comment>
<evidence type="ECO:0000256" key="7">
    <source>
        <dbReference type="ARBA" id="ARBA00023239"/>
    </source>
</evidence>
<dbReference type="GO" id="GO:0005829">
    <property type="term" value="C:cytosol"/>
    <property type="evidence" value="ECO:0007669"/>
    <property type="project" value="InterPro"/>
</dbReference>
<dbReference type="Pfam" id="PF22700">
    <property type="entry name" value="MVD-like_N"/>
    <property type="match status" value="1"/>
</dbReference>
<name>A0A150WBY5_BDEBC</name>
<evidence type="ECO:0000259" key="9">
    <source>
        <dbReference type="Pfam" id="PF22700"/>
    </source>
</evidence>
<accession>A0A150WBY5</accession>
<dbReference type="GO" id="GO:0005524">
    <property type="term" value="F:ATP binding"/>
    <property type="evidence" value="ECO:0007669"/>
    <property type="project" value="UniProtKB-KW"/>
</dbReference>
<evidence type="ECO:0000259" key="8">
    <source>
        <dbReference type="Pfam" id="PF18376"/>
    </source>
</evidence>
<dbReference type="InterPro" id="IPR029765">
    <property type="entry name" value="Mev_diP_decarb"/>
</dbReference>
<dbReference type="PANTHER" id="PTHR10977">
    <property type="entry name" value="DIPHOSPHOMEVALONATE DECARBOXYLASE"/>
    <property type="match status" value="1"/>
</dbReference>
<organism evidence="10 11">
    <name type="scientific">Bdellovibrio bacteriovorus</name>
    <dbReference type="NCBI Taxonomy" id="959"/>
    <lineage>
        <taxon>Bacteria</taxon>
        <taxon>Pseudomonadati</taxon>
        <taxon>Bdellovibrionota</taxon>
        <taxon>Bdellovibrionia</taxon>
        <taxon>Bdellovibrionales</taxon>
        <taxon>Pseudobdellovibrionaceae</taxon>
        <taxon>Bdellovibrio</taxon>
    </lineage>
</organism>
<evidence type="ECO:0000313" key="10">
    <source>
        <dbReference type="EMBL" id="KYG60456.1"/>
    </source>
</evidence>
<keyword evidence="6" id="KW-0443">Lipid metabolism</keyword>
<sequence length="326" mass="37285">MNQVLVSAPSNIALIKYMGKIEGSGNKPTNGSLSYTLENLRTFVRLTEIEGGKDQWKLLVREDLEKMDLSEKGQQRFLKHLQNLKDKWGVTKNFLVESANNFPSDCGLASSASSFAALTLAAAQMFQKINPQPWGEDKKVLSELSRQGSGSSCRSLFSPWAIWLHEYAEPMNLPVKDMHHIVVVVEDSKKEVSSSEAHKLVTTSPRFEGRVERAEIRLKDLSQALQFDDWHMARQIVWDEFIDMHRLFETSTPSFSYMTDGSKKVLEECQKLWNKWQDGPLVTMDAGANVHMLFRNDQKKSFETYRELFKNEFKVLAFEGVKSDVH</sequence>
<dbReference type="PIRSF" id="PIRSF015950">
    <property type="entry name" value="Mev_P_decrbx"/>
    <property type="match status" value="1"/>
</dbReference>
<evidence type="ECO:0000256" key="6">
    <source>
        <dbReference type="ARBA" id="ARBA00023098"/>
    </source>
</evidence>
<dbReference type="Proteomes" id="UP000075391">
    <property type="component" value="Unassembled WGS sequence"/>
</dbReference>
<protein>
    <recommendedName>
        <fullName evidence="2">diphosphomevalonate decarboxylase</fullName>
        <ecNumber evidence="2">4.1.1.33</ecNumber>
    </recommendedName>
</protein>
<feature type="domain" description="Mvd1 C-terminal" evidence="8">
    <location>
        <begin position="181"/>
        <end position="302"/>
    </location>
</feature>
<reference evidence="10 11" key="1">
    <citation type="submission" date="2016-03" db="EMBL/GenBank/DDBJ databases">
        <authorList>
            <person name="Ploux O."/>
        </authorList>
    </citation>
    <scope>NUCLEOTIDE SEQUENCE [LARGE SCALE GENOMIC DNA]</scope>
    <source>
        <strain evidence="10 11">BER2</strain>
    </source>
</reference>
<feature type="domain" description="Diphosphomevalonate decarboxylase-like N-terminal" evidence="9">
    <location>
        <begin position="8"/>
        <end position="165"/>
    </location>
</feature>
<dbReference type="NCBIfam" id="TIGR01240">
    <property type="entry name" value="mevDPdecarb"/>
    <property type="match status" value="1"/>
</dbReference>
<dbReference type="InterPro" id="IPR005935">
    <property type="entry name" value="Mev_decarb"/>
</dbReference>
<dbReference type="OrthoDB" id="5289480at2"/>
<evidence type="ECO:0000313" key="11">
    <source>
        <dbReference type="Proteomes" id="UP000075391"/>
    </source>
</evidence>
<dbReference type="GO" id="GO:0004163">
    <property type="term" value="F:diphosphomevalonate decarboxylase activity"/>
    <property type="evidence" value="ECO:0007669"/>
    <property type="project" value="UniProtKB-EC"/>
</dbReference>
<dbReference type="SUPFAM" id="SSF54211">
    <property type="entry name" value="Ribosomal protein S5 domain 2-like"/>
    <property type="match status" value="1"/>
</dbReference>
<evidence type="ECO:0000256" key="3">
    <source>
        <dbReference type="ARBA" id="ARBA00022516"/>
    </source>
</evidence>